<feature type="region of interest" description="Disordered" evidence="6">
    <location>
        <begin position="611"/>
        <end position="648"/>
    </location>
</feature>
<dbReference type="AlphaFoldDB" id="A0A1B9GWU4"/>
<evidence type="ECO:0000259" key="8">
    <source>
        <dbReference type="PROSITE" id="PS50850"/>
    </source>
</evidence>
<dbReference type="Gene3D" id="1.20.1250.20">
    <property type="entry name" value="MFS general substrate transporter like domains"/>
    <property type="match status" value="2"/>
</dbReference>
<feature type="domain" description="Major facilitator superfamily (MFS) profile" evidence="8">
    <location>
        <begin position="139"/>
        <end position="606"/>
    </location>
</feature>
<feature type="transmembrane region" description="Helical" evidence="7">
    <location>
        <begin position="407"/>
        <end position="427"/>
    </location>
</feature>
<feature type="transmembrane region" description="Helical" evidence="7">
    <location>
        <begin position="330"/>
        <end position="351"/>
    </location>
</feature>
<feature type="transmembrane region" description="Helical" evidence="7">
    <location>
        <begin position="207"/>
        <end position="226"/>
    </location>
</feature>
<dbReference type="Pfam" id="PF07690">
    <property type="entry name" value="MFS_1"/>
    <property type="match status" value="1"/>
</dbReference>
<dbReference type="EMBL" id="KI669499">
    <property type="protein sequence ID" value="OCF35415.1"/>
    <property type="molecule type" value="Genomic_DNA"/>
</dbReference>
<dbReference type="OrthoDB" id="2130629at2759"/>
<feature type="transmembrane region" description="Helical" evidence="7">
    <location>
        <begin position="139"/>
        <end position="160"/>
    </location>
</feature>
<evidence type="ECO:0000256" key="3">
    <source>
        <dbReference type="ARBA" id="ARBA00022692"/>
    </source>
</evidence>
<organism evidence="9 10">
    <name type="scientific">Kwoniella heveanensis BCC8398</name>
    <dbReference type="NCBI Taxonomy" id="1296120"/>
    <lineage>
        <taxon>Eukaryota</taxon>
        <taxon>Fungi</taxon>
        <taxon>Dikarya</taxon>
        <taxon>Basidiomycota</taxon>
        <taxon>Agaricomycotina</taxon>
        <taxon>Tremellomycetes</taxon>
        <taxon>Tremellales</taxon>
        <taxon>Cryptococcaceae</taxon>
        <taxon>Kwoniella</taxon>
    </lineage>
</organism>
<dbReference type="STRING" id="1296120.A0A1B9GWU4"/>
<feature type="compositionally biased region" description="Basic and acidic residues" evidence="6">
    <location>
        <begin position="75"/>
        <end position="90"/>
    </location>
</feature>
<dbReference type="PANTHER" id="PTHR42718:SF9">
    <property type="entry name" value="MAJOR FACILITATOR SUPERFAMILY MULTIDRUG TRANSPORTER MFSC"/>
    <property type="match status" value="1"/>
</dbReference>
<keyword evidence="10" id="KW-1185">Reference proteome</keyword>
<feature type="transmembrane region" description="Helical" evidence="7">
    <location>
        <begin position="298"/>
        <end position="318"/>
    </location>
</feature>
<feature type="transmembrane region" description="Helical" evidence="7">
    <location>
        <begin position="504"/>
        <end position="526"/>
    </location>
</feature>
<feature type="transmembrane region" description="Helical" evidence="7">
    <location>
        <begin position="447"/>
        <end position="465"/>
    </location>
</feature>
<dbReference type="GO" id="GO:0022857">
    <property type="term" value="F:transmembrane transporter activity"/>
    <property type="evidence" value="ECO:0007669"/>
    <property type="project" value="InterPro"/>
</dbReference>
<evidence type="ECO:0000256" key="7">
    <source>
        <dbReference type="SAM" id="Phobius"/>
    </source>
</evidence>
<dbReference type="Proteomes" id="UP000092666">
    <property type="component" value="Unassembled WGS sequence"/>
</dbReference>
<feature type="transmembrane region" description="Helical" evidence="7">
    <location>
        <begin position="538"/>
        <end position="557"/>
    </location>
</feature>
<proteinExistence type="predicted"/>
<dbReference type="InterPro" id="IPR011701">
    <property type="entry name" value="MFS"/>
</dbReference>
<dbReference type="SUPFAM" id="SSF103473">
    <property type="entry name" value="MFS general substrate transporter"/>
    <property type="match status" value="1"/>
</dbReference>
<feature type="region of interest" description="Disordered" evidence="6">
    <location>
        <begin position="1"/>
        <end position="127"/>
    </location>
</feature>
<accession>A0A1B9GWU4</accession>
<feature type="transmembrane region" description="Helical" evidence="7">
    <location>
        <begin position="582"/>
        <end position="602"/>
    </location>
</feature>
<evidence type="ECO:0000256" key="6">
    <source>
        <dbReference type="SAM" id="MobiDB-lite"/>
    </source>
</evidence>
<dbReference type="GO" id="GO:0016020">
    <property type="term" value="C:membrane"/>
    <property type="evidence" value="ECO:0007669"/>
    <property type="project" value="UniProtKB-SubCell"/>
</dbReference>
<evidence type="ECO:0000256" key="1">
    <source>
        <dbReference type="ARBA" id="ARBA00004141"/>
    </source>
</evidence>
<dbReference type="InterPro" id="IPR036259">
    <property type="entry name" value="MFS_trans_sf"/>
</dbReference>
<feature type="compositionally biased region" description="Polar residues" evidence="6">
    <location>
        <begin position="48"/>
        <end position="57"/>
    </location>
</feature>
<keyword evidence="2" id="KW-0813">Transport</keyword>
<reference evidence="10" key="2">
    <citation type="submission" date="2013-12" db="EMBL/GenBank/DDBJ databases">
        <title>Evolution of pathogenesis and genome organization in the Tremellales.</title>
        <authorList>
            <person name="Cuomo C."/>
            <person name="Litvintseva A."/>
            <person name="Heitman J."/>
            <person name="Chen Y."/>
            <person name="Sun S."/>
            <person name="Springer D."/>
            <person name="Dromer F."/>
            <person name="Young S."/>
            <person name="Zeng Q."/>
            <person name="Chapman S."/>
            <person name="Gujja S."/>
            <person name="Saif S."/>
            <person name="Birren B."/>
        </authorList>
    </citation>
    <scope>NUCLEOTIDE SEQUENCE [LARGE SCALE GENOMIC DNA]</scope>
    <source>
        <strain evidence="10">BCC8398</strain>
    </source>
</reference>
<feature type="compositionally biased region" description="Basic and acidic residues" evidence="6">
    <location>
        <begin position="629"/>
        <end position="642"/>
    </location>
</feature>
<evidence type="ECO:0000313" key="9">
    <source>
        <dbReference type="EMBL" id="OCF35415.1"/>
    </source>
</evidence>
<dbReference type="PROSITE" id="PS50850">
    <property type="entry name" value="MFS"/>
    <property type="match status" value="1"/>
</dbReference>
<feature type="transmembrane region" description="Helical" evidence="7">
    <location>
        <begin position="472"/>
        <end position="492"/>
    </location>
</feature>
<feature type="transmembrane region" description="Helical" evidence="7">
    <location>
        <begin position="232"/>
        <end position="255"/>
    </location>
</feature>
<dbReference type="PANTHER" id="PTHR42718">
    <property type="entry name" value="MAJOR FACILITATOR SUPERFAMILY MULTIDRUG TRANSPORTER MFSC"/>
    <property type="match status" value="1"/>
</dbReference>
<feature type="transmembrane region" description="Helical" evidence="7">
    <location>
        <begin position="267"/>
        <end position="292"/>
    </location>
</feature>
<dbReference type="InterPro" id="IPR020846">
    <property type="entry name" value="MFS_dom"/>
</dbReference>
<reference evidence="9 10" key="1">
    <citation type="submission" date="2013-07" db="EMBL/GenBank/DDBJ databases">
        <title>The Genome Sequence of Cryptococcus heveanensis BCC8398.</title>
        <authorList>
            <consortium name="The Broad Institute Genome Sequencing Platform"/>
            <person name="Cuomo C."/>
            <person name="Litvintseva A."/>
            <person name="Chen Y."/>
            <person name="Heitman J."/>
            <person name="Sun S."/>
            <person name="Springer D."/>
            <person name="Dromer F."/>
            <person name="Young S.K."/>
            <person name="Zeng Q."/>
            <person name="Gargeya S."/>
            <person name="Fitzgerald M."/>
            <person name="Abouelleil A."/>
            <person name="Alvarado L."/>
            <person name="Berlin A.M."/>
            <person name="Chapman S.B."/>
            <person name="Dewar J."/>
            <person name="Goldberg J."/>
            <person name="Griggs A."/>
            <person name="Gujja S."/>
            <person name="Hansen M."/>
            <person name="Howarth C."/>
            <person name="Imamovic A."/>
            <person name="Larimer J."/>
            <person name="McCowan C."/>
            <person name="Murphy C."/>
            <person name="Pearson M."/>
            <person name="Priest M."/>
            <person name="Roberts A."/>
            <person name="Saif S."/>
            <person name="Shea T."/>
            <person name="Sykes S."/>
            <person name="Wortman J."/>
            <person name="Nusbaum C."/>
            <person name="Birren B."/>
        </authorList>
    </citation>
    <scope>NUCLEOTIDE SEQUENCE [LARGE SCALE GENOMIC DNA]</scope>
    <source>
        <strain evidence="9 10">BCC8398</strain>
    </source>
</reference>
<name>A0A1B9GWU4_9TREE</name>
<feature type="transmembrane region" description="Helical" evidence="7">
    <location>
        <begin position="363"/>
        <end position="386"/>
    </location>
</feature>
<feature type="compositionally biased region" description="Polar residues" evidence="6">
    <location>
        <begin position="31"/>
        <end position="40"/>
    </location>
</feature>
<protein>
    <submittedName>
        <fullName evidence="9">Efflux protein</fullName>
    </submittedName>
</protein>
<feature type="transmembrane region" description="Helical" evidence="7">
    <location>
        <begin position="180"/>
        <end position="200"/>
    </location>
</feature>
<evidence type="ECO:0000313" key="10">
    <source>
        <dbReference type="Proteomes" id="UP000092666"/>
    </source>
</evidence>
<keyword evidence="3 7" id="KW-0812">Transmembrane</keyword>
<evidence type="ECO:0000256" key="5">
    <source>
        <dbReference type="ARBA" id="ARBA00023136"/>
    </source>
</evidence>
<comment type="subcellular location">
    <subcellularLocation>
        <location evidence="1">Membrane</location>
        <topology evidence="1">Multi-pass membrane protein</topology>
    </subcellularLocation>
</comment>
<gene>
    <name evidence="9" type="ORF">I316_02967</name>
</gene>
<evidence type="ECO:0000256" key="2">
    <source>
        <dbReference type="ARBA" id="ARBA00022448"/>
    </source>
</evidence>
<sequence>MTISSDQSGPRTESNSIPHPAEALAAGLSTLPPTSDTNGLLSEPDVETTAQTRYMHNNNDDASEVGTGPGPASQTRERRSSLVSQEEGKYAIESSAQQQPQSQEQLHLHPELSRAQSTVPIDDDDLPPLAAQPLTRARLFLVAAVVTFTMCMSAAGSQALNIALPTIQEDLQMIESDLQWIASAYSLTNGCFLLLSGRLADVHGRKLVFITGVFWYALWTLIGGFMKNGAGLVVARALAGCGAAMSTPSAVGIIAGNFTGKARSTAFACFSAGAPVGGALGLLVGGLFVSYVDNTWRGALFMLAGLAFAIIVAAFFVIPSDVAHSEDKRVDWLGAALVTVGLILLQFVISAGETAPQGWKTGYIIALLIIGFLLIVGFFFWEKYVIDKTTRPPLMRLQLWTRAKGRLAAVYFIGFVAWMGFVSLFYHATLFYQQVQNTGPIGAMLRFLPTSVSGVLCNVIVAFLVSKVPTQWLVCVGLVATGLGNVCFAISYKDTNYWRLPFNGMWLSVMGADFLMATGLIFVAALSLPDEHSVAGALFQTLIQLGGSFGLAVTSVLSNSQQQKALEQGVQAIDAMLKGMHAAFWLGAATSFLALLIALVALRGMGTIGKGVKKGDSDAEPKSSSPTKADAEKKAGKEDGQEGSRAAV</sequence>
<keyword evidence="5 7" id="KW-0472">Membrane</keyword>
<keyword evidence="4 7" id="KW-1133">Transmembrane helix</keyword>
<feature type="compositionally biased region" description="Low complexity" evidence="6">
    <location>
        <begin position="93"/>
        <end position="105"/>
    </location>
</feature>
<feature type="compositionally biased region" description="Polar residues" evidence="6">
    <location>
        <begin position="1"/>
        <end position="17"/>
    </location>
</feature>
<evidence type="ECO:0000256" key="4">
    <source>
        <dbReference type="ARBA" id="ARBA00022989"/>
    </source>
</evidence>